<evidence type="ECO:0000313" key="2">
    <source>
        <dbReference type="EMBL" id="OHA48531.1"/>
    </source>
</evidence>
<evidence type="ECO:0000313" key="3">
    <source>
        <dbReference type="Proteomes" id="UP000178690"/>
    </source>
</evidence>
<dbReference type="EMBL" id="MHST01000019">
    <property type="protein sequence ID" value="OHA48531.1"/>
    <property type="molecule type" value="Genomic_DNA"/>
</dbReference>
<sequence length="133" mass="15247">MSKRPSTIDPARLRRTTARNKRRLDQEREAVEQERERQEAADAEQYGKAEAQKVIPKIPAILKKAAREGDDHAVVMTRLITRGDKRAAEIVAEYCQGLGLRAEIKYYQASHDDMDSSHYYLVVSWEASVETEE</sequence>
<evidence type="ECO:0000256" key="1">
    <source>
        <dbReference type="SAM" id="MobiDB-lite"/>
    </source>
</evidence>
<gene>
    <name evidence="2" type="ORF">A2682_01340</name>
</gene>
<comment type="caution">
    <text evidence="2">The sequence shown here is derived from an EMBL/GenBank/DDBJ whole genome shotgun (WGS) entry which is preliminary data.</text>
</comment>
<proteinExistence type="predicted"/>
<dbReference type="STRING" id="1802363.A2682_01340"/>
<feature type="compositionally biased region" description="Basic and acidic residues" evidence="1">
    <location>
        <begin position="23"/>
        <end position="49"/>
    </location>
</feature>
<name>A0A1G2PLM4_TERXR</name>
<accession>A0A1G2PLM4</accession>
<feature type="compositionally biased region" description="Basic residues" evidence="1">
    <location>
        <begin position="13"/>
        <end position="22"/>
    </location>
</feature>
<dbReference type="AlphaFoldDB" id="A0A1G2PLM4"/>
<feature type="region of interest" description="Disordered" evidence="1">
    <location>
        <begin position="1"/>
        <end position="49"/>
    </location>
</feature>
<reference evidence="2 3" key="1">
    <citation type="journal article" date="2016" name="Nat. Commun.">
        <title>Thousands of microbial genomes shed light on interconnected biogeochemical processes in an aquifer system.</title>
        <authorList>
            <person name="Anantharaman K."/>
            <person name="Brown C.T."/>
            <person name="Hug L.A."/>
            <person name="Sharon I."/>
            <person name="Castelle C.J."/>
            <person name="Probst A.J."/>
            <person name="Thomas B.C."/>
            <person name="Singh A."/>
            <person name="Wilkins M.J."/>
            <person name="Karaoz U."/>
            <person name="Brodie E.L."/>
            <person name="Williams K.H."/>
            <person name="Hubbard S.S."/>
            <person name="Banfield J.F."/>
        </authorList>
    </citation>
    <scope>NUCLEOTIDE SEQUENCE [LARGE SCALE GENOMIC DNA]</scope>
    <source>
        <strain evidence="3">RIFCSPHIGHO2_01_FULL_58_15</strain>
    </source>
</reference>
<protein>
    <submittedName>
        <fullName evidence="2">Uncharacterized protein</fullName>
    </submittedName>
</protein>
<dbReference type="Proteomes" id="UP000178690">
    <property type="component" value="Unassembled WGS sequence"/>
</dbReference>
<organism evidence="2 3">
    <name type="scientific">Terrybacteria sp. (strain RIFCSPHIGHO2_01_FULL_58_15)</name>
    <dbReference type="NCBI Taxonomy" id="1802363"/>
    <lineage>
        <taxon>Bacteria</taxon>
        <taxon>Candidatus Terryibacteriota</taxon>
    </lineage>
</organism>